<dbReference type="InterPro" id="IPR036875">
    <property type="entry name" value="Znf_CCHC_sf"/>
</dbReference>
<keyword evidence="3" id="KW-0540">Nuclease</keyword>
<dbReference type="CDD" id="cd00303">
    <property type="entry name" value="retropepsin_like"/>
    <property type="match status" value="1"/>
</dbReference>
<name>A0A3S3NTU3_9ACAR</name>
<evidence type="ECO:0000259" key="7">
    <source>
        <dbReference type="PROSITE" id="PS50158"/>
    </source>
</evidence>
<dbReference type="InterPro" id="IPR005162">
    <property type="entry name" value="Retrotrans_gag_dom"/>
</dbReference>
<dbReference type="InterPro" id="IPR050951">
    <property type="entry name" value="Retrovirus_Pol_polyprotein"/>
</dbReference>
<dbReference type="Gene3D" id="2.40.70.10">
    <property type="entry name" value="Acid Proteases"/>
    <property type="match status" value="1"/>
</dbReference>
<accession>A0A3S3NTU3</accession>
<dbReference type="AlphaFoldDB" id="A0A3S3NTU3"/>
<dbReference type="SUPFAM" id="SSF57756">
    <property type="entry name" value="Retrovirus zinc finger-like domains"/>
    <property type="match status" value="1"/>
</dbReference>
<dbReference type="PANTHER" id="PTHR37984:SF5">
    <property type="entry name" value="PROTEIN NYNRIN-LIKE"/>
    <property type="match status" value="1"/>
</dbReference>
<keyword evidence="5" id="KW-0862">Zinc</keyword>
<evidence type="ECO:0000313" key="9">
    <source>
        <dbReference type="Proteomes" id="UP000285301"/>
    </source>
</evidence>
<feature type="compositionally biased region" description="Polar residues" evidence="6">
    <location>
        <begin position="155"/>
        <end position="168"/>
    </location>
</feature>
<evidence type="ECO:0000256" key="1">
    <source>
        <dbReference type="ARBA" id="ARBA00022679"/>
    </source>
</evidence>
<dbReference type="SMART" id="SM00343">
    <property type="entry name" value="ZnF_C2HC"/>
    <property type="match status" value="1"/>
</dbReference>
<feature type="region of interest" description="Disordered" evidence="6">
    <location>
        <begin position="100"/>
        <end position="204"/>
    </location>
</feature>
<dbReference type="InterPro" id="IPR021109">
    <property type="entry name" value="Peptidase_aspartic_dom_sf"/>
</dbReference>
<evidence type="ECO:0000313" key="8">
    <source>
        <dbReference type="EMBL" id="RWR98525.1"/>
    </source>
</evidence>
<dbReference type="GO" id="GO:0008270">
    <property type="term" value="F:zinc ion binding"/>
    <property type="evidence" value="ECO:0007669"/>
    <property type="project" value="UniProtKB-KW"/>
</dbReference>
<evidence type="ECO:0000256" key="4">
    <source>
        <dbReference type="ARBA" id="ARBA00022759"/>
    </source>
</evidence>
<proteinExistence type="predicted"/>
<dbReference type="PROSITE" id="PS50158">
    <property type="entry name" value="ZF_CCHC"/>
    <property type="match status" value="1"/>
</dbReference>
<gene>
    <name evidence="8" type="ORF">B4U79_18900</name>
</gene>
<sequence length="323" mass="36163">MLQDREPDLNWEQFAERLLERFSPTDKFHLRSKFYERKQGGTENVLSYIESKLELANKAHIDNEDSETIAVIQRGLTSRFANLALTEFSSLKDFMTAARKASSWHERTTKRVETAHYASESQQTARSSSSSSAIRPIATANQRSPLRNAPKSPTKRSNPTEPQQSQHYARTFHRTPPSSPTSRPLASSARTSPKRVSATPPRQQTNCYACGKSGHIARNCSAKQNASLMNRRDIERTICEVLEIGAIPGVTGVINGHKVRVVLDTGCSALLISAKCANRCGLKAKWQEDHPIFIGANGKYLKYRGTVKCNLKLEGYELELRML</sequence>
<dbReference type="Pfam" id="PF03732">
    <property type="entry name" value="Retrotrans_gag"/>
    <property type="match status" value="1"/>
</dbReference>
<keyword evidence="4" id="KW-0255">Endonuclease</keyword>
<keyword evidence="5" id="KW-0863">Zinc-finger</keyword>
<evidence type="ECO:0000256" key="5">
    <source>
        <dbReference type="PROSITE-ProRule" id="PRU00047"/>
    </source>
</evidence>
<dbReference type="GO" id="GO:0004519">
    <property type="term" value="F:endonuclease activity"/>
    <property type="evidence" value="ECO:0007669"/>
    <property type="project" value="UniProtKB-KW"/>
</dbReference>
<keyword evidence="5" id="KW-0479">Metal-binding</keyword>
<dbReference type="GO" id="GO:0016779">
    <property type="term" value="F:nucleotidyltransferase activity"/>
    <property type="evidence" value="ECO:0007669"/>
    <property type="project" value="UniProtKB-KW"/>
</dbReference>
<protein>
    <recommendedName>
        <fullName evidence="7">CCHC-type domain-containing protein</fullName>
    </recommendedName>
</protein>
<dbReference type="Pfam" id="PF13975">
    <property type="entry name" value="gag-asp_proteas"/>
    <property type="match status" value="1"/>
</dbReference>
<feature type="domain" description="CCHC-type" evidence="7">
    <location>
        <begin position="207"/>
        <end position="220"/>
    </location>
</feature>
<comment type="caution">
    <text evidence="8">The sequence shown here is derived from an EMBL/GenBank/DDBJ whole genome shotgun (WGS) entry which is preliminary data.</text>
</comment>
<feature type="compositionally biased region" description="Basic and acidic residues" evidence="6">
    <location>
        <begin position="103"/>
        <end position="114"/>
    </location>
</feature>
<reference evidence="8 9" key="1">
    <citation type="journal article" date="2018" name="Gigascience">
        <title>Genomes of trombidid mites reveal novel predicted allergens and laterally-transferred genes associated with secondary metabolism.</title>
        <authorList>
            <person name="Dong X."/>
            <person name="Chaisiri K."/>
            <person name="Xia D."/>
            <person name="Armstrong S.D."/>
            <person name="Fang Y."/>
            <person name="Donnelly M.J."/>
            <person name="Kadowaki T."/>
            <person name="McGarry J.W."/>
            <person name="Darby A.C."/>
            <person name="Makepeace B.L."/>
        </authorList>
    </citation>
    <scope>NUCLEOTIDE SEQUENCE [LARGE SCALE GENOMIC DNA]</scope>
    <source>
        <strain evidence="8">UoL-WK</strain>
    </source>
</reference>
<keyword evidence="2" id="KW-0548">Nucleotidyltransferase</keyword>
<organism evidence="8 9">
    <name type="scientific">Dinothrombium tinctorium</name>
    <dbReference type="NCBI Taxonomy" id="1965070"/>
    <lineage>
        <taxon>Eukaryota</taxon>
        <taxon>Metazoa</taxon>
        <taxon>Ecdysozoa</taxon>
        <taxon>Arthropoda</taxon>
        <taxon>Chelicerata</taxon>
        <taxon>Arachnida</taxon>
        <taxon>Acari</taxon>
        <taxon>Acariformes</taxon>
        <taxon>Trombidiformes</taxon>
        <taxon>Prostigmata</taxon>
        <taxon>Anystina</taxon>
        <taxon>Parasitengona</taxon>
        <taxon>Trombidioidea</taxon>
        <taxon>Trombidiidae</taxon>
        <taxon>Dinothrombium</taxon>
    </lineage>
</organism>
<dbReference type="InterPro" id="IPR001878">
    <property type="entry name" value="Znf_CCHC"/>
</dbReference>
<dbReference type="SUPFAM" id="SSF50630">
    <property type="entry name" value="Acid proteases"/>
    <property type="match status" value="1"/>
</dbReference>
<dbReference type="OrthoDB" id="6119952at2759"/>
<dbReference type="GO" id="GO:0003676">
    <property type="term" value="F:nucleic acid binding"/>
    <property type="evidence" value="ECO:0007669"/>
    <property type="project" value="InterPro"/>
</dbReference>
<evidence type="ECO:0000256" key="6">
    <source>
        <dbReference type="SAM" id="MobiDB-lite"/>
    </source>
</evidence>
<evidence type="ECO:0000256" key="3">
    <source>
        <dbReference type="ARBA" id="ARBA00022722"/>
    </source>
</evidence>
<dbReference type="Pfam" id="PF00098">
    <property type="entry name" value="zf-CCHC"/>
    <property type="match status" value="1"/>
</dbReference>
<dbReference type="PANTHER" id="PTHR37984">
    <property type="entry name" value="PROTEIN CBG26694"/>
    <property type="match status" value="1"/>
</dbReference>
<keyword evidence="1" id="KW-0808">Transferase</keyword>
<evidence type="ECO:0000256" key="2">
    <source>
        <dbReference type="ARBA" id="ARBA00022695"/>
    </source>
</evidence>
<keyword evidence="9" id="KW-1185">Reference proteome</keyword>
<feature type="non-terminal residue" evidence="8">
    <location>
        <position position="323"/>
    </location>
</feature>
<keyword evidence="4" id="KW-0378">Hydrolase</keyword>
<feature type="compositionally biased region" description="Low complexity" evidence="6">
    <location>
        <begin position="118"/>
        <end position="140"/>
    </location>
</feature>
<dbReference type="Proteomes" id="UP000285301">
    <property type="component" value="Unassembled WGS sequence"/>
</dbReference>
<dbReference type="Gene3D" id="4.10.60.10">
    <property type="entry name" value="Zinc finger, CCHC-type"/>
    <property type="match status" value="1"/>
</dbReference>
<feature type="compositionally biased region" description="Low complexity" evidence="6">
    <location>
        <begin position="174"/>
        <end position="190"/>
    </location>
</feature>
<dbReference type="EMBL" id="NCKU01021186">
    <property type="protein sequence ID" value="RWR98525.1"/>
    <property type="molecule type" value="Genomic_DNA"/>
</dbReference>